<dbReference type="OrthoDB" id="9762238at2"/>
<dbReference type="Pfam" id="PF13116">
    <property type="entry name" value="YhdP"/>
    <property type="match status" value="1"/>
</dbReference>
<protein>
    <submittedName>
        <fullName evidence="3">Uncharacterized protein (TIGR02099 family)</fullName>
    </submittedName>
</protein>
<dbReference type="Proteomes" id="UP000295565">
    <property type="component" value="Unassembled WGS sequence"/>
</dbReference>
<reference evidence="3 4" key="1">
    <citation type="submission" date="2019-03" db="EMBL/GenBank/DDBJ databases">
        <title>Genomic Encyclopedia of Type Strains, Phase IV (KMG-IV): sequencing the most valuable type-strain genomes for metagenomic binning, comparative biology and taxonomic classification.</title>
        <authorList>
            <person name="Goeker M."/>
        </authorList>
    </citation>
    <scope>NUCLEOTIDE SEQUENCE [LARGE SCALE GENOMIC DNA]</scope>
    <source>
        <strain evidence="3 4">DSM 18577</strain>
    </source>
</reference>
<sequence>MAPLLRRIAHHCWLTLAIIIIAAAVLLSVLRGFFVYANDFRDEMTQWLTGYSAQQLQIGSMSASLEQFHPILILKDVRFSPQNSSRYQLKMRSILLDFSLLNSLKQGHLVFRNIQLNDVNATLPWVQHNGTDKSSHPVDISVAKTFAKLFLHQLDHFQVKNAQINFLAEHNQSHKLYIKSMFWRNQGHIHQAEGDAYLPHFGQSTSTIHFALKLDNSGGRHHLLDIPGQFYAQGKHIQLSRIGHLLNVSQLMKFNTDLNFKLWGKFGGKQPALWQWQWQPSTLDWQNPQGHKHHLSLDKGVFTLRDKGDYYQVDSSDLSLKTDGKSWGNVTVQGALNSQAQHWYINQLPMAEMEPLISLLPKPQQMALVKIKTGQFQDIRLRYNWRDGQLNYRTQVHNFSSQATGVWPGVTGLSAKIEGDQRHLNFSVGLGQSQVNFKHSFDQSWPIESLSAHGQVSWANAHPVVRLDRLVMQSPWLNVNALGVLSWQDDQASPWLSLSAQLNLPDAGKAHHFYPHPLMPENVANYLKASIQSGSVKDAQLLWFGRVNHFPYRAHQGIFQVYVPLRHSTFKFQPDWPALTDMDLNLLFQDDSLHMASDRANIAGIPIKHIDAAIEEMNSQGKVQIQAQLHHTDLTGVHQLLEKSPVTSLVSTMQQLPMSAGTLSGQLLLDIPLDNSEVKVAGYADFKDAAMQVKTMQMDLDSLNGRLFFQQGNLSAHNLHAQWLGQPLAIDIGSEQVNPSKYHLGIGLSGHWDMRSLQKQLSNPKLLKPASGQLNWQGQINIAFLKNSAFQYNAKFSSQLAQFKLALAKPFDKSANQSWPTTLNVSGDDQSGHGSLSIEDRLESRFHYLYQPFHLDQLRLNVGNAQSLPHLSEQLPEQGSVINANIDKTRLKPWLDYILPMISSASSVKSHAASESDSDHVQNVSLLPDLKSIHILAQQLDAFSQPLDQMQLDYQQTGHVWKINSQQLNGSFIAPVKPSLTNPWRLNIVKATLPQLDLSALKSLTHSPSVKGKTKPAAKSPMLMPIEFECQSCQIGRYRLGQLNVVLPFANGQMKNGKVTMHGVGGMKLDATVNWLPGPGGMTSFYQGTFKTKETGKFLASLGFAKELEQTPMKGSFGLRWHGLPYQIDKKTLNGQLKWKAGEGVLTDVSDKGARLFTLASLDTLRRRLKLDFRDIFDKGLYFNSAKASATITNGVLKNDDYYMDAVSGILHGHGELNLISGQVNYHVSFSPKITSSLPVLAAFAVTPVTGAAVLALSKLLEPVIDVITQVDFDITGDIDHPKLIEVKREKRKIKVPVNLQGRPDGSN</sequence>
<accession>A0A4R1KGP5</accession>
<evidence type="ECO:0000256" key="1">
    <source>
        <dbReference type="SAM" id="Phobius"/>
    </source>
</evidence>
<dbReference type="PANTHER" id="PTHR38690">
    <property type="entry name" value="PROTEASE-RELATED"/>
    <property type="match status" value="1"/>
</dbReference>
<proteinExistence type="predicted"/>
<gene>
    <name evidence="3" type="ORF">EV690_0310</name>
</gene>
<evidence type="ECO:0000313" key="3">
    <source>
        <dbReference type="EMBL" id="TCK63213.1"/>
    </source>
</evidence>
<keyword evidence="4" id="KW-1185">Reference proteome</keyword>
<comment type="caution">
    <text evidence="3">The sequence shown here is derived from an EMBL/GenBank/DDBJ whole genome shotgun (WGS) entry which is preliminary data.</text>
</comment>
<name>A0A4R1KGP5_9GAMM</name>
<dbReference type="InterPro" id="IPR011836">
    <property type="entry name" value="YhdP"/>
</dbReference>
<dbReference type="InterPro" id="IPR025263">
    <property type="entry name" value="YhdP_central"/>
</dbReference>
<keyword evidence="1" id="KW-0472">Membrane</keyword>
<keyword evidence="1" id="KW-1133">Transmembrane helix</keyword>
<dbReference type="EMBL" id="SMGD01000003">
    <property type="protein sequence ID" value="TCK63213.1"/>
    <property type="molecule type" value="Genomic_DNA"/>
</dbReference>
<evidence type="ECO:0000259" key="2">
    <source>
        <dbReference type="Pfam" id="PF13116"/>
    </source>
</evidence>
<keyword evidence="1" id="KW-0812">Transmembrane</keyword>
<feature type="transmembrane region" description="Helical" evidence="1">
    <location>
        <begin position="12"/>
        <end position="36"/>
    </location>
</feature>
<feature type="domain" description="YhdP central" evidence="2">
    <location>
        <begin position="4"/>
        <end position="1283"/>
    </location>
</feature>
<dbReference type="RefSeq" id="WP_131911182.1">
    <property type="nucleotide sequence ID" value="NZ_OU594967.1"/>
</dbReference>
<evidence type="ECO:0000313" key="4">
    <source>
        <dbReference type="Proteomes" id="UP000295565"/>
    </source>
</evidence>
<dbReference type="NCBIfam" id="TIGR02099">
    <property type="entry name" value="YhdP family protein"/>
    <property type="match status" value="1"/>
</dbReference>
<dbReference type="PANTHER" id="PTHR38690:SF1">
    <property type="entry name" value="PROTEASE"/>
    <property type="match status" value="1"/>
</dbReference>
<organism evidence="3 4">
    <name type="scientific">Celerinatantimonas diazotrophica</name>
    <dbReference type="NCBI Taxonomy" id="412034"/>
    <lineage>
        <taxon>Bacteria</taxon>
        <taxon>Pseudomonadati</taxon>
        <taxon>Pseudomonadota</taxon>
        <taxon>Gammaproteobacteria</taxon>
        <taxon>Celerinatantimonadaceae</taxon>
        <taxon>Celerinatantimonas</taxon>
    </lineage>
</organism>